<dbReference type="InterPro" id="IPR016181">
    <property type="entry name" value="Acyl_CoA_acyltransferase"/>
</dbReference>
<dbReference type="PANTHER" id="PTHR43877">
    <property type="entry name" value="AMINOALKYLPHOSPHONATE N-ACETYLTRANSFERASE-RELATED-RELATED"/>
    <property type="match status" value="1"/>
</dbReference>
<keyword evidence="1 4" id="KW-0808">Transferase</keyword>
<dbReference type="PANTHER" id="PTHR43877:SF1">
    <property type="entry name" value="ACETYLTRANSFERASE"/>
    <property type="match status" value="1"/>
</dbReference>
<keyword evidence="5" id="KW-1185">Reference proteome</keyword>
<dbReference type="Gene3D" id="3.40.630.30">
    <property type="match status" value="1"/>
</dbReference>
<evidence type="ECO:0000256" key="2">
    <source>
        <dbReference type="ARBA" id="ARBA00023315"/>
    </source>
</evidence>
<accession>A0A5B9WAN2</accession>
<dbReference type="GO" id="GO:0016747">
    <property type="term" value="F:acyltransferase activity, transferring groups other than amino-acyl groups"/>
    <property type="evidence" value="ECO:0007669"/>
    <property type="project" value="InterPro"/>
</dbReference>
<evidence type="ECO:0000259" key="3">
    <source>
        <dbReference type="PROSITE" id="PS51186"/>
    </source>
</evidence>
<dbReference type="OrthoDB" id="3389160at2"/>
<dbReference type="EC" id="2.3.1.-" evidence="4"/>
<dbReference type="RefSeq" id="WP_148597126.1">
    <property type="nucleotide sequence ID" value="NZ_CP042997.1"/>
</dbReference>
<evidence type="ECO:0000256" key="1">
    <source>
        <dbReference type="ARBA" id="ARBA00022679"/>
    </source>
</evidence>
<feature type="domain" description="N-acetyltransferase" evidence="3">
    <location>
        <begin position="9"/>
        <end position="175"/>
    </location>
</feature>
<dbReference type="Pfam" id="PF13508">
    <property type="entry name" value="Acetyltransf_7"/>
    <property type="match status" value="1"/>
</dbReference>
<evidence type="ECO:0000313" key="4">
    <source>
        <dbReference type="EMBL" id="QEH37592.1"/>
    </source>
</evidence>
<dbReference type="Proteomes" id="UP000324233">
    <property type="component" value="Chromosome"/>
</dbReference>
<reference evidence="4 5" key="1">
    <citation type="submission" date="2019-08" db="EMBL/GenBank/DDBJ databases">
        <title>Deep-cultivation of Planctomycetes and their phenomic and genomic characterization uncovers novel biology.</title>
        <authorList>
            <person name="Wiegand S."/>
            <person name="Jogler M."/>
            <person name="Boedeker C."/>
            <person name="Pinto D."/>
            <person name="Vollmers J."/>
            <person name="Rivas-Marin E."/>
            <person name="Kohn T."/>
            <person name="Peeters S.H."/>
            <person name="Heuer A."/>
            <person name="Rast P."/>
            <person name="Oberbeckmann S."/>
            <person name="Bunk B."/>
            <person name="Jeske O."/>
            <person name="Meyerdierks A."/>
            <person name="Storesund J.E."/>
            <person name="Kallscheuer N."/>
            <person name="Luecker S."/>
            <person name="Lage O.M."/>
            <person name="Pohl T."/>
            <person name="Merkel B.J."/>
            <person name="Hornburger P."/>
            <person name="Mueller R.-W."/>
            <person name="Bruemmer F."/>
            <person name="Labrenz M."/>
            <person name="Spormann A.M."/>
            <person name="Op den Camp H."/>
            <person name="Overmann J."/>
            <person name="Amann R."/>
            <person name="Jetten M.S.M."/>
            <person name="Mascher T."/>
            <person name="Medema M.H."/>
            <person name="Devos D.P."/>
            <person name="Kaster A.-K."/>
            <person name="Ovreas L."/>
            <person name="Rohde M."/>
            <person name="Galperin M.Y."/>
            <person name="Jogler C."/>
        </authorList>
    </citation>
    <scope>NUCLEOTIDE SEQUENCE [LARGE SCALE GENOMIC DNA]</scope>
    <source>
        <strain evidence="4 5">OJF2</strain>
    </source>
</reference>
<dbReference type="SUPFAM" id="SSF55729">
    <property type="entry name" value="Acyl-CoA N-acyltransferases (Nat)"/>
    <property type="match status" value="1"/>
</dbReference>
<protein>
    <submittedName>
        <fullName evidence="4">Acetyltransferase</fullName>
        <ecNumber evidence="4">2.3.1.-</ecNumber>
    </submittedName>
</protein>
<dbReference type="AlphaFoldDB" id="A0A5B9WAN2"/>
<dbReference type="InterPro" id="IPR000182">
    <property type="entry name" value="GNAT_dom"/>
</dbReference>
<evidence type="ECO:0000313" key="5">
    <source>
        <dbReference type="Proteomes" id="UP000324233"/>
    </source>
</evidence>
<gene>
    <name evidence="4" type="primary">ttr</name>
    <name evidence="4" type="ORF">OJF2_61830</name>
</gene>
<organism evidence="4 5">
    <name type="scientific">Aquisphaera giovannonii</name>
    <dbReference type="NCBI Taxonomy" id="406548"/>
    <lineage>
        <taxon>Bacteria</taxon>
        <taxon>Pseudomonadati</taxon>
        <taxon>Planctomycetota</taxon>
        <taxon>Planctomycetia</taxon>
        <taxon>Isosphaerales</taxon>
        <taxon>Isosphaeraceae</taxon>
        <taxon>Aquisphaera</taxon>
    </lineage>
</organism>
<dbReference type="PROSITE" id="PS51186">
    <property type="entry name" value="GNAT"/>
    <property type="match status" value="1"/>
</dbReference>
<keyword evidence="2 4" id="KW-0012">Acyltransferase</keyword>
<dbReference type="KEGG" id="agv:OJF2_61830"/>
<sequence>MTRPAWTLHRLREVEASHVDGLADLLIDCVEGGASVSFMQPLTRERAAAFWRRVATAVSTGERILLVAEDSAGICGTVQVILDMPENQPHRAEVAKMLVHRRSSRQGLGAVLMRAAEEEAREANRTLLVLDAVTGGDGARLYERLGWLLVGDIPGFALMPDGRPCSTTYYYRDLTNSSPLHGDGEGDGRSPTT</sequence>
<proteinExistence type="predicted"/>
<dbReference type="InterPro" id="IPR050832">
    <property type="entry name" value="Bact_Acetyltransf"/>
</dbReference>
<name>A0A5B9WAN2_9BACT</name>
<dbReference type="EMBL" id="CP042997">
    <property type="protein sequence ID" value="QEH37592.1"/>
    <property type="molecule type" value="Genomic_DNA"/>
</dbReference>